<evidence type="ECO:0000313" key="4">
    <source>
        <dbReference type="Proteomes" id="UP000260457"/>
    </source>
</evidence>
<evidence type="ECO:0000256" key="1">
    <source>
        <dbReference type="SAM" id="Coils"/>
    </source>
</evidence>
<name>A0ABM6XPQ9_9BACI</name>
<evidence type="ECO:0000313" key="3">
    <source>
        <dbReference type="EMBL" id="AXN40219.1"/>
    </source>
</evidence>
<sequence length="197" mass="22570">MSENKSDKDSKPLLYVNQAKISDQRGNMQSDFRTKKGTHQETVEHESVETEQGEEKIEKIKREFGVFDAMKEIESEITAIKKITDQYVPEQPSVEQTELPVQEEKETAKVVKKKKKKVEKKVEDKVEEKESSSEIISRLSKHQGYPKPLCEAVINGETLKFQVLGMRGESVKIKRGNHIRFVGLPNIIDAKIIEESK</sequence>
<proteinExistence type="predicted"/>
<reference evidence="3 4" key="1">
    <citation type="submission" date="2018-07" db="EMBL/GenBank/DDBJ databases">
        <title>The molecular basis for the intramolecular migration of carboxyl group in the catabolism of para-hydroxybenzoate via gentisate.</title>
        <authorList>
            <person name="Zhao H."/>
            <person name="Xu Y."/>
            <person name="Lin S."/>
            <person name="Spain J.C."/>
            <person name="Zhou N.-Y."/>
        </authorList>
    </citation>
    <scope>NUCLEOTIDE SEQUENCE [LARGE SCALE GENOMIC DNA]</scope>
    <source>
        <strain evidence="3 4">PHB-7a</strain>
    </source>
</reference>
<keyword evidence="4" id="KW-1185">Reference proteome</keyword>
<feature type="compositionally biased region" description="Polar residues" evidence="2">
    <location>
        <begin position="19"/>
        <end position="31"/>
    </location>
</feature>
<gene>
    <name evidence="3" type="ORF">DTO10_18815</name>
</gene>
<accession>A0ABM6XPQ9</accession>
<dbReference type="GeneID" id="95400271"/>
<feature type="compositionally biased region" description="Basic and acidic residues" evidence="2">
    <location>
        <begin position="32"/>
        <end position="55"/>
    </location>
</feature>
<organism evidence="3 4">
    <name type="scientific">Peribacillus butanolivorans</name>
    <dbReference type="NCBI Taxonomy" id="421767"/>
    <lineage>
        <taxon>Bacteria</taxon>
        <taxon>Bacillati</taxon>
        <taxon>Bacillota</taxon>
        <taxon>Bacilli</taxon>
        <taxon>Bacillales</taxon>
        <taxon>Bacillaceae</taxon>
        <taxon>Peribacillus</taxon>
    </lineage>
</organism>
<dbReference type="Proteomes" id="UP000260457">
    <property type="component" value="Chromosome"/>
</dbReference>
<feature type="coiled-coil region" evidence="1">
    <location>
        <begin position="101"/>
        <end position="128"/>
    </location>
</feature>
<protein>
    <submittedName>
        <fullName evidence="3">Uncharacterized protein</fullName>
    </submittedName>
</protein>
<keyword evidence="1" id="KW-0175">Coiled coil</keyword>
<evidence type="ECO:0000256" key="2">
    <source>
        <dbReference type="SAM" id="MobiDB-lite"/>
    </source>
</evidence>
<feature type="region of interest" description="Disordered" evidence="2">
    <location>
        <begin position="1"/>
        <end position="55"/>
    </location>
</feature>
<dbReference type="EMBL" id="CP030926">
    <property type="protein sequence ID" value="AXN40219.1"/>
    <property type="molecule type" value="Genomic_DNA"/>
</dbReference>
<dbReference type="RefSeq" id="WP_116821710.1">
    <property type="nucleotide sequence ID" value="NZ_CP030926.1"/>
</dbReference>
<feature type="compositionally biased region" description="Basic and acidic residues" evidence="2">
    <location>
        <begin position="1"/>
        <end position="11"/>
    </location>
</feature>